<dbReference type="EMBL" id="SPKJ01000004">
    <property type="protein sequence ID" value="MYZ46535.1"/>
    <property type="molecule type" value="Genomic_DNA"/>
</dbReference>
<dbReference type="Proteomes" id="UP000773614">
    <property type="component" value="Unassembled WGS sequence"/>
</dbReference>
<evidence type="ECO:0000256" key="1">
    <source>
        <dbReference type="SAM" id="Phobius"/>
    </source>
</evidence>
<dbReference type="AlphaFoldDB" id="A0A964WS71"/>
<protein>
    <submittedName>
        <fullName evidence="3">DUF2892 domain-containing protein</fullName>
    </submittedName>
</protein>
<gene>
    <name evidence="3" type="ORF">E4O86_02210</name>
</gene>
<evidence type="ECO:0000259" key="2">
    <source>
        <dbReference type="Pfam" id="PF11127"/>
    </source>
</evidence>
<dbReference type="Pfam" id="PF11127">
    <property type="entry name" value="YgaP-like_TM"/>
    <property type="match status" value="1"/>
</dbReference>
<comment type="caution">
    <text evidence="3">The sequence shown here is derived from an EMBL/GenBank/DDBJ whole genome shotgun (WGS) entry which is preliminary data.</text>
</comment>
<dbReference type="InterPro" id="IPR021309">
    <property type="entry name" value="YgaP-like_TM"/>
</dbReference>
<keyword evidence="1" id="KW-0472">Membrane</keyword>
<reference evidence="3" key="1">
    <citation type="submission" date="2019-03" db="EMBL/GenBank/DDBJ databases">
        <title>Afifella sp. nov., isolated from activated sludge.</title>
        <authorList>
            <person name="Li Q."/>
            <person name="Liu Y."/>
        </authorList>
    </citation>
    <scope>NUCLEOTIDE SEQUENCE</scope>
    <source>
        <strain evidence="3">L72</strain>
    </source>
</reference>
<evidence type="ECO:0000313" key="4">
    <source>
        <dbReference type="Proteomes" id="UP000773614"/>
    </source>
</evidence>
<keyword evidence="1" id="KW-1133">Transmembrane helix</keyword>
<organism evidence="3 4">
    <name type="scientific">Propylenella binzhouense</name>
    <dbReference type="NCBI Taxonomy" id="2555902"/>
    <lineage>
        <taxon>Bacteria</taxon>
        <taxon>Pseudomonadati</taxon>
        <taxon>Pseudomonadota</taxon>
        <taxon>Alphaproteobacteria</taxon>
        <taxon>Hyphomicrobiales</taxon>
        <taxon>Propylenellaceae</taxon>
        <taxon>Propylenella</taxon>
    </lineage>
</organism>
<dbReference type="RefSeq" id="WP_161138885.1">
    <property type="nucleotide sequence ID" value="NZ_SPKJ01000004.1"/>
</dbReference>
<keyword evidence="1" id="KW-0812">Transmembrane</keyword>
<dbReference type="Gene3D" id="6.10.140.1340">
    <property type="match status" value="1"/>
</dbReference>
<accession>A0A964WS71</accession>
<feature type="transmembrane region" description="Helical" evidence="1">
    <location>
        <begin position="36"/>
        <end position="55"/>
    </location>
</feature>
<keyword evidence="4" id="KW-1185">Reference proteome</keyword>
<sequence>MTLDRAVMMFAGLLVLVSLVLGYCLSGYWFLLTAFVGLNLVQASITGFCPAAIVFSKLGVKPGIAFGAGRS</sequence>
<name>A0A964WS71_9HYPH</name>
<dbReference type="OrthoDB" id="9799383at2"/>
<proteinExistence type="predicted"/>
<feature type="domain" description="Inner membrane protein YgaP-like transmembrane" evidence="2">
    <location>
        <begin position="2"/>
        <end position="56"/>
    </location>
</feature>
<evidence type="ECO:0000313" key="3">
    <source>
        <dbReference type="EMBL" id="MYZ46535.1"/>
    </source>
</evidence>